<accession>A0A164QS23</accession>
<dbReference type="AlphaFoldDB" id="A0A164QS23"/>
<dbReference type="RefSeq" id="WP_063259785.1">
    <property type="nucleotide sequence ID" value="NZ_LJKE01000015.1"/>
</dbReference>
<organism evidence="1 2">
    <name type="scientific">Bacillus cereus</name>
    <dbReference type="NCBI Taxonomy" id="1396"/>
    <lineage>
        <taxon>Bacteria</taxon>
        <taxon>Bacillati</taxon>
        <taxon>Bacillota</taxon>
        <taxon>Bacilli</taxon>
        <taxon>Bacillales</taxon>
        <taxon>Bacillaceae</taxon>
        <taxon>Bacillus</taxon>
        <taxon>Bacillus cereus group</taxon>
    </lineage>
</organism>
<evidence type="ECO:0000313" key="2">
    <source>
        <dbReference type="Proteomes" id="UP000076482"/>
    </source>
</evidence>
<dbReference type="EMBL" id="LJKE01000015">
    <property type="protein sequence ID" value="KZD72102.1"/>
    <property type="molecule type" value="Genomic_DNA"/>
</dbReference>
<name>A0A164QS23_BACCE</name>
<reference evidence="1 2" key="1">
    <citation type="submission" date="2015-09" db="EMBL/GenBank/DDBJ databases">
        <title>Bacillus cereus food isolates.</title>
        <authorList>
            <person name="Boekhorst J."/>
        </authorList>
    </citation>
    <scope>NUCLEOTIDE SEQUENCE [LARGE SCALE GENOMIC DNA]</scope>
    <source>
        <strain evidence="1 2">B4088</strain>
    </source>
</reference>
<proteinExistence type="predicted"/>
<dbReference type="PATRIC" id="fig|1396.535.peg.4315"/>
<evidence type="ECO:0000313" key="1">
    <source>
        <dbReference type="EMBL" id="KZD72102.1"/>
    </source>
</evidence>
<protein>
    <submittedName>
        <fullName evidence="1">Uncharacterized protein</fullName>
    </submittedName>
</protein>
<sequence length="92" mass="10524">MKKASKLIKSENGATFAASIIPHENYSNTMIQFESIDLDDNKPTSFKLSDILEVREQPLEFTDIHKSKLAWKQVQSLQNWAQAKVEPTKQFA</sequence>
<comment type="caution">
    <text evidence="1">The sequence shown here is derived from an EMBL/GenBank/DDBJ whole genome shotgun (WGS) entry which is preliminary data.</text>
</comment>
<dbReference type="Proteomes" id="UP000076482">
    <property type="component" value="Unassembled WGS sequence"/>
</dbReference>
<gene>
    <name evidence="1" type="ORF">B4088_0563</name>
</gene>